<reference evidence="3" key="1">
    <citation type="submission" date="2021-04" db="EMBL/GenBank/DDBJ databases">
        <authorList>
            <person name="Tunstrom K."/>
        </authorList>
    </citation>
    <scope>NUCLEOTIDE SEQUENCE</scope>
</reference>
<dbReference type="SMART" id="SM00409">
    <property type="entry name" value="IG"/>
    <property type="match status" value="2"/>
</dbReference>
<feature type="domain" description="Ig-like" evidence="2">
    <location>
        <begin position="41"/>
        <end position="132"/>
    </location>
</feature>
<comment type="caution">
    <text evidence="3">The sequence shown here is derived from an EMBL/GenBank/DDBJ whole genome shotgun (WGS) entry which is preliminary data.</text>
</comment>
<dbReference type="InterPro" id="IPR013098">
    <property type="entry name" value="Ig_I-set"/>
</dbReference>
<dbReference type="InterPro" id="IPR007110">
    <property type="entry name" value="Ig-like_dom"/>
</dbReference>
<evidence type="ECO:0000259" key="2">
    <source>
        <dbReference type="PROSITE" id="PS50835"/>
    </source>
</evidence>
<dbReference type="EMBL" id="CAJQZP010000978">
    <property type="protein sequence ID" value="CAG5005467.1"/>
    <property type="molecule type" value="Genomic_DNA"/>
</dbReference>
<dbReference type="PROSITE" id="PS50835">
    <property type="entry name" value="IG_LIKE"/>
    <property type="match status" value="3"/>
</dbReference>
<keyword evidence="1" id="KW-1015">Disulfide bond</keyword>
<evidence type="ECO:0000256" key="1">
    <source>
        <dbReference type="ARBA" id="ARBA00023157"/>
    </source>
</evidence>
<dbReference type="PANTHER" id="PTHR44170:SF54">
    <property type="entry name" value="FI24025P1"/>
    <property type="match status" value="1"/>
</dbReference>
<dbReference type="InterPro" id="IPR003599">
    <property type="entry name" value="Ig_sub"/>
</dbReference>
<dbReference type="GO" id="GO:0098609">
    <property type="term" value="P:cell-cell adhesion"/>
    <property type="evidence" value="ECO:0007669"/>
    <property type="project" value="TreeGrafter"/>
</dbReference>
<evidence type="ECO:0000313" key="4">
    <source>
        <dbReference type="Proteomes" id="UP000691718"/>
    </source>
</evidence>
<protein>
    <submittedName>
        <fullName evidence="3">(apollo) hypothetical protein</fullName>
    </submittedName>
</protein>
<dbReference type="Pfam" id="PF13927">
    <property type="entry name" value="Ig_3"/>
    <property type="match status" value="1"/>
</dbReference>
<organism evidence="3 4">
    <name type="scientific">Parnassius apollo</name>
    <name type="common">Apollo butterfly</name>
    <name type="synonym">Papilio apollo</name>
    <dbReference type="NCBI Taxonomy" id="110799"/>
    <lineage>
        <taxon>Eukaryota</taxon>
        <taxon>Metazoa</taxon>
        <taxon>Ecdysozoa</taxon>
        <taxon>Arthropoda</taxon>
        <taxon>Hexapoda</taxon>
        <taxon>Insecta</taxon>
        <taxon>Pterygota</taxon>
        <taxon>Neoptera</taxon>
        <taxon>Endopterygota</taxon>
        <taxon>Lepidoptera</taxon>
        <taxon>Glossata</taxon>
        <taxon>Ditrysia</taxon>
        <taxon>Papilionoidea</taxon>
        <taxon>Papilionidae</taxon>
        <taxon>Parnassiinae</taxon>
        <taxon>Parnassini</taxon>
        <taxon>Parnassius</taxon>
        <taxon>Parnassius</taxon>
    </lineage>
</organism>
<name>A0A8S3X911_PARAO</name>
<dbReference type="Pfam" id="PF07679">
    <property type="entry name" value="I-set"/>
    <property type="match status" value="1"/>
</dbReference>
<sequence length="317" mass="33776">MIVFREIALRVIRSLRACALCQQFSFFKINVSGDEQTESGVRLTVEPTDAVAAAGERLLLACAAVAPARVSWRHSASAPPTRDHTLSNSDSYRKQLSNGSLVIESMSATLAGQYQCVATLDGVGTIVSRIATVFLAELPEIVETVRAVSGALGAAALLPCALRASPRLAMRVTPASRTAPPERRVYGAAGKTHIQPPVLKLNVTWLKNGSPVRMETARVSLTPSGALELDPLRTHDAALYRCVVALANTPTQHVTGPEIDLRVNTDLANVESAPRFIVVPQPVTVIEGASVTFDCAAVGNPKPEMIWLNNGVAIDLK</sequence>
<accession>A0A8S3X911</accession>
<feature type="domain" description="Ig-like" evidence="2">
    <location>
        <begin position="139"/>
        <end position="255"/>
    </location>
</feature>
<dbReference type="PANTHER" id="PTHR44170">
    <property type="entry name" value="PROTEIN SIDEKICK"/>
    <property type="match status" value="1"/>
</dbReference>
<gene>
    <name evidence="3" type="ORF">PAPOLLO_LOCUS14575</name>
</gene>
<evidence type="ECO:0000313" key="3">
    <source>
        <dbReference type="EMBL" id="CAG5005467.1"/>
    </source>
</evidence>
<proteinExistence type="predicted"/>
<feature type="domain" description="Ig-like" evidence="2">
    <location>
        <begin position="274"/>
        <end position="317"/>
    </location>
</feature>
<dbReference type="AlphaFoldDB" id="A0A8S3X911"/>
<dbReference type="OrthoDB" id="114660at2759"/>
<keyword evidence="4" id="KW-1185">Reference proteome</keyword>
<dbReference type="Proteomes" id="UP000691718">
    <property type="component" value="Unassembled WGS sequence"/>
</dbReference>